<evidence type="ECO:0000313" key="2">
    <source>
        <dbReference type="Proteomes" id="UP000499080"/>
    </source>
</evidence>
<evidence type="ECO:0000313" key="1">
    <source>
        <dbReference type="EMBL" id="GBL93528.1"/>
    </source>
</evidence>
<gene>
    <name evidence="1" type="ORF">AVEN_59715_1</name>
</gene>
<dbReference type="AlphaFoldDB" id="A0A4Y2BN87"/>
<accession>A0A4Y2BN87</accession>
<keyword evidence="2" id="KW-1185">Reference proteome</keyword>
<dbReference type="Proteomes" id="UP000499080">
    <property type="component" value="Unassembled WGS sequence"/>
</dbReference>
<reference evidence="1 2" key="1">
    <citation type="journal article" date="2019" name="Sci. Rep.">
        <title>Orb-weaving spider Araneus ventricosus genome elucidates the spidroin gene catalogue.</title>
        <authorList>
            <person name="Kono N."/>
            <person name="Nakamura H."/>
            <person name="Ohtoshi R."/>
            <person name="Moran D.A.P."/>
            <person name="Shinohara A."/>
            <person name="Yoshida Y."/>
            <person name="Fujiwara M."/>
            <person name="Mori M."/>
            <person name="Tomita M."/>
            <person name="Arakawa K."/>
        </authorList>
    </citation>
    <scope>NUCLEOTIDE SEQUENCE [LARGE SCALE GENOMIC DNA]</scope>
</reference>
<comment type="caution">
    <text evidence="1">The sequence shown here is derived from an EMBL/GenBank/DDBJ whole genome shotgun (WGS) entry which is preliminary data.</text>
</comment>
<dbReference type="EMBL" id="BGPR01000094">
    <property type="protein sequence ID" value="GBL93528.1"/>
    <property type="molecule type" value="Genomic_DNA"/>
</dbReference>
<sequence>MMRTIPELASPSPNFHTRPTGERFTVYRFQEQNAIIYGRSFMEWGLEPALLESRSQDSDKSIANQKLEHLKKKNSGNFVFFSARDILSVIFL</sequence>
<protein>
    <submittedName>
        <fullName evidence="1">Uncharacterized protein</fullName>
    </submittedName>
</protein>
<name>A0A4Y2BN87_ARAVE</name>
<organism evidence="1 2">
    <name type="scientific">Araneus ventricosus</name>
    <name type="common">Orbweaver spider</name>
    <name type="synonym">Epeira ventricosa</name>
    <dbReference type="NCBI Taxonomy" id="182803"/>
    <lineage>
        <taxon>Eukaryota</taxon>
        <taxon>Metazoa</taxon>
        <taxon>Ecdysozoa</taxon>
        <taxon>Arthropoda</taxon>
        <taxon>Chelicerata</taxon>
        <taxon>Arachnida</taxon>
        <taxon>Araneae</taxon>
        <taxon>Araneomorphae</taxon>
        <taxon>Entelegynae</taxon>
        <taxon>Araneoidea</taxon>
        <taxon>Araneidae</taxon>
        <taxon>Araneus</taxon>
    </lineage>
</organism>
<proteinExistence type="predicted"/>